<sequence length="174" mass="19428">MKIQKPAVEARPKIYALLRSSFPGSDYEAALVQKLHENDRFIHEWACIIGGKVIAYIAFTNAYHGRDVCGLHLAPMAVAPEFQGRGVGLELLRFALRQEAINSQTLFVLGEPAYYGRFGFEPCSTPICPFDRNNEHFLSMRNTATNSFVVGYEPEFTTVAPSTGTPKSKKRGKR</sequence>
<dbReference type="Gene3D" id="3.40.630.30">
    <property type="match status" value="1"/>
</dbReference>
<dbReference type="InterPro" id="IPR016181">
    <property type="entry name" value="Acyl_CoA_acyltransferase"/>
</dbReference>
<evidence type="ECO:0000313" key="2">
    <source>
        <dbReference type="EMBL" id="KIE43604.1"/>
    </source>
</evidence>
<dbReference type="Proteomes" id="UP000031433">
    <property type="component" value="Unassembled WGS sequence"/>
</dbReference>
<keyword evidence="2" id="KW-0808">Transferase</keyword>
<dbReference type="AlphaFoldDB" id="A0A0C1TRY9"/>
<comment type="caution">
    <text evidence="2">The sequence shown here is derived from an EMBL/GenBank/DDBJ whole genome shotgun (WGS) entry which is preliminary data.</text>
</comment>
<feature type="domain" description="N-acetyltransferase" evidence="1">
    <location>
        <begin position="1"/>
        <end position="145"/>
    </location>
</feature>
<evidence type="ECO:0000259" key="1">
    <source>
        <dbReference type="PROSITE" id="PS51186"/>
    </source>
</evidence>
<reference evidence="2 3" key="1">
    <citation type="submission" date="2015-01" db="EMBL/GenBank/DDBJ databases">
        <title>Genome sequence of the anaerobic bacterium Geobacter soli GSS01, a dissimilatory Fe(III) reducer from soil.</title>
        <authorList>
            <person name="Yang G."/>
            <person name="Zhou S."/>
        </authorList>
    </citation>
    <scope>NUCLEOTIDE SEQUENCE [LARGE SCALE GENOMIC DNA]</scope>
    <source>
        <strain evidence="2 3">GSS01</strain>
    </source>
</reference>
<proteinExistence type="predicted"/>
<dbReference type="Pfam" id="PF13508">
    <property type="entry name" value="Acetyltransf_7"/>
    <property type="match status" value="1"/>
</dbReference>
<dbReference type="EMBL" id="JXBL01000001">
    <property type="protein sequence ID" value="KIE43604.1"/>
    <property type="molecule type" value="Genomic_DNA"/>
</dbReference>
<protein>
    <submittedName>
        <fullName evidence="2">Acetyltransferase</fullName>
    </submittedName>
</protein>
<dbReference type="GO" id="GO:0016747">
    <property type="term" value="F:acyltransferase activity, transferring groups other than amino-acyl groups"/>
    <property type="evidence" value="ECO:0007669"/>
    <property type="project" value="InterPro"/>
</dbReference>
<dbReference type="PROSITE" id="PS51186">
    <property type="entry name" value="GNAT"/>
    <property type="match status" value="1"/>
</dbReference>
<evidence type="ECO:0000313" key="3">
    <source>
        <dbReference type="Proteomes" id="UP000031433"/>
    </source>
</evidence>
<dbReference type="RefSeq" id="WP_039647230.1">
    <property type="nucleotide sequence ID" value="NZ_JXBL01000001.1"/>
</dbReference>
<keyword evidence="3" id="KW-1185">Reference proteome</keyword>
<dbReference type="CDD" id="cd04301">
    <property type="entry name" value="NAT_SF"/>
    <property type="match status" value="1"/>
</dbReference>
<name>A0A0C1TRY9_9BACT</name>
<gene>
    <name evidence="2" type="ORF">SE37_13675</name>
</gene>
<accession>A0A0C1TRY9</accession>
<organism evidence="2 3">
    <name type="scientific">Geobacter soli</name>
    <dbReference type="NCBI Taxonomy" id="1510391"/>
    <lineage>
        <taxon>Bacteria</taxon>
        <taxon>Pseudomonadati</taxon>
        <taxon>Thermodesulfobacteriota</taxon>
        <taxon>Desulfuromonadia</taxon>
        <taxon>Geobacterales</taxon>
        <taxon>Geobacteraceae</taxon>
        <taxon>Geobacter</taxon>
    </lineage>
</organism>
<dbReference type="InterPro" id="IPR000182">
    <property type="entry name" value="GNAT_dom"/>
</dbReference>
<dbReference type="SUPFAM" id="SSF55729">
    <property type="entry name" value="Acyl-CoA N-acyltransferases (Nat)"/>
    <property type="match status" value="1"/>
</dbReference>